<gene>
    <name evidence="3" type="ORF">SAMN04487967_2175</name>
</gene>
<dbReference type="InterPro" id="IPR006680">
    <property type="entry name" value="Amidohydro-rel"/>
</dbReference>
<organism evidence="3 4">
    <name type="scientific">Natronorubrum sediminis</name>
    <dbReference type="NCBI Taxonomy" id="640943"/>
    <lineage>
        <taxon>Archaea</taxon>
        <taxon>Methanobacteriati</taxon>
        <taxon>Methanobacteriota</taxon>
        <taxon>Stenosarchaea group</taxon>
        <taxon>Halobacteria</taxon>
        <taxon>Halobacteriales</taxon>
        <taxon>Natrialbaceae</taxon>
        <taxon>Natronorubrum</taxon>
    </lineage>
</organism>
<proteinExistence type="predicted"/>
<dbReference type="RefSeq" id="WP_090507024.1">
    <property type="nucleotide sequence ID" value="NZ_FNWL01000002.1"/>
</dbReference>
<evidence type="ECO:0000256" key="1">
    <source>
        <dbReference type="ARBA" id="ARBA00023239"/>
    </source>
</evidence>
<dbReference type="GO" id="GO:0019748">
    <property type="term" value="P:secondary metabolic process"/>
    <property type="evidence" value="ECO:0007669"/>
    <property type="project" value="TreeGrafter"/>
</dbReference>
<keyword evidence="4" id="KW-1185">Reference proteome</keyword>
<dbReference type="PANTHER" id="PTHR21240">
    <property type="entry name" value="2-AMINO-3-CARBOXYLMUCONATE-6-SEMIALDEHYDE DECARBOXYLASE"/>
    <property type="match status" value="1"/>
</dbReference>
<evidence type="ECO:0000259" key="2">
    <source>
        <dbReference type="Pfam" id="PF04909"/>
    </source>
</evidence>
<dbReference type="GO" id="GO:0005737">
    <property type="term" value="C:cytoplasm"/>
    <property type="evidence" value="ECO:0007669"/>
    <property type="project" value="TreeGrafter"/>
</dbReference>
<feature type="domain" description="Amidohydrolase-related" evidence="2">
    <location>
        <begin position="96"/>
        <end position="360"/>
    </location>
</feature>
<dbReference type="AlphaFoldDB" id="A0A1H6FXX3"/>
<dbReference type="Pfam" id="PF04909">
    <property type="entry name" value="Amidohydro_2"/>
    <property type="match status" value="1"/>
</dbReference>
<dbReference type="PANTHER" id="PTHR21240:SF28">
    <property type="entry name" value="ISO-OROTATE DECARBOXYLASE (EUROFUNG)"/>
    <property type="match status" value="1"/>
</dbReference>
<keyword evidence="1" id="KW-0456">Lyase</keyword>
<evidence type="ECO:0000313" key="4">
    <source>
        <dbReference type="Proteomes" id="UP000199112"/>
    </source>
</evidence>
<accession>A0A1H6FXX3</accession>
<dbReference type="OrthoDB" id="189863at2157"/>
<sequence length="362" mass="41233">MTSTADERGAFEETTVVDTDVHLSIPFDELAEYCEEPYRSITKHPTYTPVHRGGWNRYMGGKIETEKENVRSADALYEKICVEFGIDFPLINAFPVLNSVPEDDRAVELMSAYNDYLLENYLDEYEQFLGLCTVATQDPAAAAEEIDRMGSEQSIEGLYLLNSGAQPPLGDPVYDPIYRAAADNDLHVAYHASAGAPFAKDFPVQDTQFNRFLENHMLAHPWAHMMTMSSLIVNGTPAKFPDLNFSFLEAGVSWVPYMMFRFNKEYSMRRSEAPLLEKSPEEYIRDQFYFSTQPVGEPNDPSHLQQIIDVLGPESLMLSTDYPHWDFDHPDALDRQIRRYGDEETRERILSGTAIEAFDLSI</sequence>
<dbReference type="EMBL" id="FNWL01000002">
    <property type="protein sequence ID" value="SEH15646.1"/>
    <property type="molecule type" value="Genomic_DNA"/>
</dbReference>
<dbReference type="InterPro" id="IPR032465">
    <property type="entry name" value="ACMSD"/>
</dbReference>
<dbReference type="InterPro" id="IPR032466">
    <property type="entry name" value="Metal_Hydrolase"/>
</dbReference>
<evidence type="ECO:0000313" key="3">
    <source>
        <dbReference type="EMBL" id="SEH15646.1"/>
    </source>
</evidence>
<dbReference type="Gene3D" id="3.20.20.140">
    <property type="entry name" value="Metal-dependent hydrolases"/>
    <property type="match status" value="1"/>
</dbReference>
<protein>
    <recommendedName>
        <fullName evidence="2">Amidohydrolase-related domain-containing protein</fullName>
    </recommendedName>
</protein>
<dbReference type="GO" id="GO:0016831">
    <property type="term" value="F:carboxy-lyase activity"/>
    <property type="evidence" value="ECO:0007669"/>
    <property type="project" value="InterPro"/>
</dbReference>
<name>A0A1H6FXX3_9EURY</name>
<dbReference type="GO" id="GO:0016787">
    <property type="term" value="F:hydrolase activity"/>
    <property type="evidence" value="ECO:0007669"/>
    <property type="project" value="InterPro"/>
</dbReference>
<reference evidence="4" key="1">
    <citation type="submission" date="2016-10" db="EMBL/GenBank/DDBJ databases">
        <authorList>
            <person name="Varghese N."/>
            <person name="Submissions S."/>
        </authorList>
    </citation>
    <scope>NUCLEOTIDE SEQUENCE [LARGE SCALE GENOMIC DNA]</scope>
    <source>
        <strain evidence="4">CGMCC 1.8981</strain>
    </source>
</reference>
<dbReference type="SUPFAM" id="SSF51556">
    <property type="entry name" value="Metallo-dependent hydrolases"/>
    <property type="match status" value="1"/>
</dbReference>
<dbReference type="Proteomes" id="UP000199112">
    <property type="component" value="Unassembled WGS sequence"/>
</dbReference>